<dbReference type="GO" id="GO:0005524">
    <property type="term" value="F:ATP binding"/>
    <property type="evidence" value="ECO:0007669"/>
    <property type="project" value="UniProtKB-KW"/>
</dbReference>
<proteinExistence type="predicted"/>
<protein>
    <submittedName>
        <fullName evidence="4">RecA-superfamily ATPases implicated in signal transduction</fullName>
    </submittedName>
</protein>
<dbReference type="InterPro" id="IPR014774">
    <property type="entry name" value="KaiC-like_dom"/>
</dbReference>
<dbReference type="InterPro" id="IPR010624">
    <property type="entry name" value="KaiC_dom"/>
</dbReference>
<name>H8I5P0_METCZ</name>
<dbReference type="STRING" id="1041930.Mtc_0595"/>
<reference evidence="4 5" key="1">
    <citation type="journal article" date="2012" name="J. Bacteriol.">
        <title>Complete genome sequence of a thermophilic methanogen, Methanocella conradii HZ254, isolated from Chinese rice field soil.</title>
        <authorList>
            <person name="Lu Z."/>
            <person name="Lu Y."/>
        </authorList>
    </citation>
    <scope>NUCLEOTIDE SEQUENCE [LARGE SCALE GENOMIC DNA]</scope>
    <source>
        <strain evidence="5">DSM 24694 / JCM 17849 / CGMCC 1.5162 / HZ254</strain>
    </source>
</reference>
<keyword evidence="5" id="KW-1185">Reference proteome</keyword>
<dbReference type="Proteomes" id="UP000005233">
    <property type="component" value="Chromosome"/>
</dbReference>
<sequence>MAHSVSFVKTGVPGADTMLNGGIYPGSAVLISGPPGSGKSILGMQFVYAGAREYGESGLMMAIEETDMSLSEYAASLGLSEWDSLVKRGAISIVTDDYFSRLDLPGSLEGIMNIVTHTSATRMVLDSMNLFKYYFPDDMDRRRYMLKFIRILKRRGITSLFVSEAMEVFPRMELTDEMFMSDGNINLFLSRAGNNVERCFWVTKMRRQSFNMKIVPMSIGVGGIEVYPEAIPYSLSPEA</sequence>
<evidence type="ECO:0000313" key="4">
    <source>
        <dbReference type="EMBL" id="AFC99359.1"/>
    </source>
</evidence>
<dbReference type="AlphaFoldDB" id="H8I5P0"/>
<keyword evidence="1" id="KW-0547">Nucleotide-binding</keyword>
<dbReference type="PROSITE" id="PS51146">
    <property type="entry name" value="KAIC"/>
    <property type="match status" value="1"/>
</dbReference>
<dbReference type="PANTHER" id="PTHR43637">
    <property type="entry name" value="UPF0273 PROTEIN TM_0370"/>
    <property type="match status" value="1"/>
</dbReference>
<dbReference type="EMBL" id="CP003243">
    <property type="protein sequence ID" value="AFC99359.1"/>
    <property type="molecule type" value="Genomic_DNA"/>
</dbReference>
<dbReference type="Gene3D" id="3.40.50.300">
    <property type="entry name" value="P-loop containing nucleotide triphosphate hydrolases"/>
    <property type="match status" value="1"/>
</dbReference>
<dbReference type="RefSeq" id="WP_014405198.1">
    <property type="nucleotide sequence ID" value="NC_017034.1"/>
</dbReference>
<dbReference type="Pfam" id="PF06745">
    <property type="entry name" value="ATPase"/>
    <property type="match status" value="1"/>
</dbReference>
<dbReference type="eggNOG" id="arCOG01171">
    <property type="taxonomic scope" value="Archaea"/>
</dbReference>
<dbReference type="HOGENOM" id="CLU_023669_2_2_2"/>
<dbReference type="SMR" id="H8I5P0"/>
<gene>
    <name evidence="4" type="ordered locus">Mtc_0595</name>
</gene>
<dbReference type="PANTHER" id="PTHR43637:SF1">
    <property type="entry name" value="UPF0273 PROTEIN TM_0370"/>
    <property type="match status" value="1"/>
</dbReference>
<evidence type="ECO:0000256" key="2">
    <source>
        <dbReference type="ARBA" id="ARBA00022840"/>
    </source>
</evidence>
<accession>H8I5P0</accession>
<evidence type="ECO:0000313" key="5">
    <source>
        <dbReference type="Proteomes" id="UP000005233"/>
    </source>
</evidence>
<keyword evidence="2" id="KW-0067">ATP-binding</keyword>
<organism evidence="4 5">
    <name type="scientific">Methanocella conradii (strain DSM 24694 / JCM 17849 / CGMCC 1.5162 / HZ254)</name>
    <dbReference type="NCBI Taxonomy" id="1041930"/>
    <lineage>
        <taxon>Archaea</taxon>
        <taxon>Methanobacteriati</taxon>
        <taxon>Methanobacteriota</taxon>
        <taxon>Stenosarchaea group</taxon>
        <taxon>Methanomicrobia</taxon>
        <taxon>Methanocellales</taxon>
        <taxon>Methanocellaceae</taxon>
        <taxon>Methanocella</taxon>
    </lineage>
</organism>
<dbReference type="KEGG" id="mez:Mtc_0595"/>
<feature type="domain" description="KaiC" evidence="3">
    <location>
        <begin position="6"/>
        <end position="239"/>
    </location>
</feature>
<dbReference type="GeneID" id="11970485"/>
<evidence type="ECO:0000256" key="1">
    <source>
        <dbReference type="ARBA" id="ARBA00022741"/>
    </source>
</evidence>
<dbReference type="OrthoDB" id="27015at2157"/>
<dbReference type="InterPro" id="IPR027417">
    <property type="entry name" value="P-loop_NTPase"/>
</dbReference>
<evidence type="ECO:0000259" key="3">
    <source>
        <dbReference type="PROSITE" id="PS51146"/>
    </source>
</evidence>
<dbReference type="SUPFAM" id="SSF52540">
    <property type="entry name" value="P-loop containing nucleoside triphosphate hydrolases"/>
    <property type="match status" value="1"/>
</dbReference>